<dbReference type="Proteomes" id="UP001217089">
    <property type="component" value="Unassembled WGS sequence"/>
</dbReference>
<evidence type="ECO:0000256" key="1">
    <source>
        <dbReference type="ARBA" id="ARBA00004141"/>
    </source>
</evidence>
<feature type="compositionally biased region" description="Low complexity" evidence="3">
    <location>
        <begin position="16"/>
        <end position="26"/>
    </location>
</feature>
<accession>A0ABQ9EVU5</accession>
<feature type="domain" description="Major facilitator superfamily (MFS) profile" evidence="5">
    <location>
        <begin position="78"/>
        <end position="362"/>
    </location>
</feature>
<dbReference type="InterPro" id="IPR004156">
    <property type="entry name" value="OATP"/>
</dbReference>
<feature type="transmembrane region" description="Helical" evidence="4">
    <location>
        <begin position="116"/>
        <end position="138"/>
    </location>
</feature>
<keyword evidence="4" id="KW-1133">Transmembrane helix</keyword>
<dbReference type="InterPro" id="IPR036259">
    <property type="entry name" value="MFS_trans_sf"/>
</dbReference>
<evidence type="ECO:0000313" key="7">
    <source>
        <dbReference type="Proteomes" id="UP001217089"/>
    </source>
</evidence>
<reference evidence="6 7" key="1">
    <citation type="submission" date="2022-12" db="EMBL/GenBank/DDBJ databases">
        <title>Chromosome-level genome of Tegillarca granosa.</title>
        <authorList>
            <person name="Kim J."/>
        </authorList>
    </citation>
    <scope>NUCLEOTIDE SEQUENCE [LARGE SCALE GENOMIC DNA]</scope>
    <source>
        <strain evidence="6">Teg-2019</strain>
        <tissue evidence="6">Adductor muscle</tissue>
    </source>
</reference>
<comment type="caution">
    <text evidence="6">The sequence shown here is derived from an EMBL/GenBank/DDBJ whole genome shotgun (WGS) entry which is preliminary data.</text>
</comment>
<comment type="subcellular location">
    <subcellularLocation>
        <location evidence="1">Membrane</location>
        <topology evidence="1">Multi-pass membrane protein</topology>
    </subcellularLocation>
</comment>
<evidence type="ECO:0000256" key="2">
    <source>
        <dbReference type="ARBA" id="ARBA00023157"/>
    </source>
</evidence>
<evidence type="ECO:0000256" key="3">
    <source>
        <dbReference type="SAM" id="MobiDB-lite"/>
    </source>
</evidence>
<feature type="compositionally biased region" description="Basic and acidic residues" evidence="3">
    <location>
        <begin position="1"/>
        <end position="11"/>
    </location>
</feature>
<name>A0ABQ9EVU5_TEGGR</name>
<gene>
    <name evidence="6" type="ORF">KUTeg_014594</name>
</gene>
<feature type="transmembrane region" description="Helical" evidence="4">
    <location>
        <begin position="239"/>
        <end position="258"/>
    </location>
</feature>
<sequence>MPQVTENKEPELFPLTQETNATNNEDTNTRYHEKSQKMNEKNIGGKERDICDIAEDLRCGYGKWKPGFLQRCNNPKCLLLCMSIFAMTQGFVVNGVNNVNTSSVERRFELSSSKVGAVSSAYDVSAAIIGLFISYFVSKKNKPRMIAIAAAIMSVGSFVMFLPHFTTGLYEAGQKVITICQADRNVTSSCHKKEDSYLQSYLYVLILGQILHGFGGTTFHIIGVSLLDDSVPASLSPMYIGILYAVFTLGPALGYILGGKLLDIYVDFHEVSTDRQIFPEKMTISFSTSSSSSGSSRLSKSVSKPSEDAAAVGFLSSALSSEPRDYLVICARSFSSHDRLAGATNTIHKIHDVSDKYQTDNT</sequence>
<evidence type="ECO:0000256" key="4">
    <source>
        <dbReference type="SAM" id="Phobius"/>
    </source>
</evidence>
<proteinExistence type="predicted"/>
<feature type="transmembrane region" description="Helical" evidence="4">
    <location>
        <begin position="145"/>
        <end position="165"/>
    </location>
</feature>
<dbReference type="PANTHER" id="PTHR11388">
    <property type="entry name" value="ORGANIC ANION TRANSPORTER"/>
    <property type="match status" value="1"/>
</dbReference>
<protein>
    <recommendedName>
        <fullName evidence="5">Major facilitator superfamily (MFS) profile domain-containing protein</fullName>
    </recommendedName>
</protein>
<dbReference type="PANTHER" id="PTHR11388:SF160">
    <property type="entry name" value="SOLUTE CARRIER ORGANIC ANION TRANSPORTER FAMILY MEMBER"/>
    <property type="match status" value="1"/>
</dbReference>
<dbReference type="Gene3D" id="1.20.1250.20">
    <property type="entry name" value="MFS general substrate transporter like domains"/>
    <property type="match status" value="1"/>
</dbReference>
<keyword evidence="4" id="KW-0812">Transmembrane</keyword>
<dbReference type="EMBL" id="JARBDR010000706">
    <property type="protein sequence ID" value="KAJ8307855.1"/>
    <property type="molecule type" value="Genomic_DNA"/>
</dbReference>
<dbReference type="SUPFAM" id="SSF103473">
    <property type="entry name" value="MFS general substrate transporter"/>
    <property type="match status" value="1"/>
</dbReference>
<evidence type="ECO:0000259" key="5">
    <source>
        <dbReference type="PROSITE" id="PS50850"/>
    </source>
</evidence>
<keyword evidence="2" id="KW-1015">Disulfide bond</keyword>
<keyword evidence="7" id="KW-1185">Reference proteome</keyword>
<dbReference type="InterPro" id="IPR020846">
    <property type="entry name" value="MFS_dom"/>
</dbReference>
<feature type="transmembrane region" description="Helical" evidence="4">
    <location>
        <begin position="201"/>
        <end position="227"/>
    </location>
</feature>
<dbReference type="PROSITE" id="PS50850">
    <property type="entry name" value="MFS"/>
    <property type="match status" value="1"/>
</dbReference>
<keyword evidence="4" id="KW-0472">Membrane</keyword>
<feature type="region of interest" description="Disordered" evidence="3">
    <location>
        <begin position="1"/>
        <end position="37"/>
    </location>
</feature>
<evidence type="ECO:0000313" key="6">
    <source>
        <dbReference type="EMBL" id="KAJ8307855.1"/>
    </source>
</evidence>
<feature type="compositionally biased region" description="Basic and acidic residues" evidence="3">
    <location>
        <begin position="27"/>
        <end position="37"/>
    </location>
</feature>
<dbReference type="Pfam" id="PF03137">
    <property type="entry name" value="OATP"/>
    <property type="match status" value="1"/>
</dbReference>
<organism evidence="6 7">
    <name type="scientific">Tegillarca granosa</name>
    <name type="common">Malaysian cockle</name>
    <name type="synonym">Anadara granosa</name>
    <dbReference type="NCBI Taxonomy" id="220873"/>
    <lineage>
        <taxon>Eukaryota</taxon>
        <taxon>Metazoa</taxon>
        <taxon>Spiralia</taxon>
        <taxon>Lophotrochozoa</taxon>
        <taxon>Mollusca</taxon>
        <taxon>Bivalvia</taxon>
        <taxon>Autobranchia</taxon>
        <taxon>Pteriomorphia</taxon>
        <taxon>Arcoida</taxon>
        <taxon>Arcoidea</taxon>
        <taxon>Arcidae</taxon>
        <taxon>Tegillarca</taxon>
    </lineage>
</organism>